<sequence>MREVLLLLRGVNSLLQDSFSLSWDSFSYLERHSQWICDLSNSDRVSFSFSDKCWFSRRRAYTALQCLKVSQRDFSSLSLRSALNRSISHWQATSRLQIRATPSLSLHCTGCLSSESFACKSLISWFFLQISYQQVSLI</sequence>
<name>A0A8J8NY12_HALGN</name>
<evidence type="ECO:0000313" key="1">
    <source>
        <dbReference type="EMBL" id="TNV82709.1"/>
    </source>
</evidence>
<dbReference type="Proteomes" id="UP000785679">
    <property type="component" value="Unassembled WGS sequence"/>
</dbReference>
<gene>
    <name evidence="1" type="ORF">FGO68_gene12450</name>
</gene>
<proteinExistence type="predicted"/>
<dbReference type="EMBL" id="RRYP01004635">
    <property type="protein sequence ID" value="TNV82709.1"/>
    <property type="molecule type" value="Genomic_DNA"/>
</dbReference>
<protein>
    <submittedName>
        <fullName evidence="1">Uncharacterized protein</fullName>
    </submittedName>
</protein>
<accession>A0A8J8NY12</accession>
<organism evidence="1 2">
    <name type="scientific">Halteria grandinella</name>
    <dbReference type="NCBI Taxonomy" id="5974"/>
    <lineage>
        <taxon>Eukaryota</taxon>
        <taxon>Sar</taxon>
        <taxon>Alveolata</taxon>
        <taxon>Ciliophora</taxon>
        <taxon>Intramacronucleata</taxon>
        <taxon>Spirotrichea</taxon>
        <taxon>Stichotrichia</taxon>
        <taxon>Sporadotrichida</taxon>
        <taxon>Halteriidae</taxon>
        <taxon>Halteria</taxon>
    </lineage>
</organism>
<keyword evidence="2" id="KW-1185">Reference proteome</keyword>
<evidence type="ECO:0000313" key="2">
    <source>
        <dbReference type="Proteomes" id="UP000785679"/>
    </source>
</evidence>
<reference evidence="1" key="1">
    <citation type="submission" date="2019-06" db="EMBL/GenBank/DDBJ databases">
        <authorList>
            <person name="Zheng W."/>
        </authorList>
    </citation>
    <scope>NUCLEOTIDE SEQUENCE</scope>
    <source>
        <strain evidence="1">QDHG01</strain>
    </source>
</reference>
<comment type="caution">
    <text evidence="1">The sequence shown here is derived from an EMBL/GenBank/DDBJ whole genome shotgun (WGS) entry which is preliminary data.</text>
</comment>
<dbReference type="AlphaFoldDB" id="A0A8J8NY12"/>